<feature type="compositionally biased region" description="Low complexity" evidence="1">
    <location>
        <begin position="9"/>
        <end position="33"/>
    </location>
</feature>
<sequence>MVPPKRGSDGSYSSFSSSSGESSSGSRGTAGSSRQYVDPWDVENALYVRGKRISFATDPNTFSAATAAVEPQQQQPQQACGCESLYDGSSVLIPEPLPSVRYITFCPLCDVEEHLPTHNLHNHNNVHNAAAQGKKLRKTSSILSKHSPPASVTYKVPMTIDMDSCEECSAASCSPVAPPPPLMLFSNGRKLSAAGLQLAAGNECVDCEDNHLASFMPTPRRFSVPTQPKLAYVYDAPRAKAKISLPSWSSARDRSNDAPLYRHQDTRYSDSNIGNRWERVRRPSLALPPVGLTPTPIEECGCGNHAGPHAELLAPPRHPCEWGMARSGHVAIDYTNAWMSLARRIKPSRT</sequence>
<feature type="region of interest" description="Disordered" evidence="1">
    <location>
        <begin position="1"/>
        <end position="35"/>
    </location>
</feature>
<dbReference type="Proteomes" id="UP000494165">
    <property type="component" value="Unassembled WGS sequence"/>
</dbReference>
<dbReference type="EMBL" id="CADEPI010000056">
    <property type="protein sequence ID" value="CAB3370927.1"/>
    <property type="molecule type" value="Genomic_DNA"/>
</dbReference>
<evidence type="ECO:0000256" key="1">
    <source>
        <dbReference type="SAM" id="MobiDB-lite"/>
    </source>
</evidence>
<organism evidence="2 3">
    <name type="scientific">Cloeon dipterum</name>
    <dbReference type="NCBI Taxonomy" id="197152"/>
    <lineage>
        <taxon>Eukaryota</taxon>
        <taxon>Metazoa</taxon>
        <taxon>Ecdysozoa</taxon>
        <taxon>Arthropoda</taxon>
        <taxon>Hexapoda</taxon>
        <taxon>Insecta</taxon>
        <taxon>Pterygota</taxon>
        <taxon>Palaeoptera</taxon>
        <taxon>Ephemeroptera</taxon>
        <taxon>Pisciforma</taxon>
        <taxon>Baetidae</taxon>
        <taxon>Cloeon</taxon>
    </lineage>
</organism>
<name>A0A8S1CGN8_9INSE</name>
<evidence type="ECO:0000313" key="2">
    <source>
        <dbReference type="EMBL" id="CAB3370927.1"/>
    </source>
</evidence>
<dbReference type="OrthoDB" id="10583001at2759"/>
<protein>
    <submittedName>
        <fullName evidence="2">Uncharacterized protein</fullName>
    </submittedName>
</protein>
<gene>
    <name evidence="2" type="ORF">CLODIP_2_CD08284</name>
</gene>
<accession>A0A8S1CGN8</accession>
<comment type="caution">
    <text evidence="2">The sequence shown here is derived from an EMBL/GenBank/DDBJ whole genome shotgun (WGS) entry which is preliminary data.</text>
</comment>
<proteinExistence type="predicted"/>
<reference evidence="2 3" key="1">
    <citation type="submission" date="2020-04" db="EMBL/GenBank/DDBJ databases">
        <authorList>
            <person name="Alioto T."/>
            <person name="Alioto T."/>
            <person name="Gomez Garrido J."/>
        </authorList>
    </citation>
    <scope>NUCLEOTIDE SEQUENCE [LARGE SCALE GENOMIC DNA]</scope>
</reference>
<evidence type="ECO:0000313" key="3">
    <source>
        <dbReference type="Proteomes" id="UP000494165"/>
    </source>
</evidence>
<dbReference type="AlphaFoldDB" id="A0A8S1CGN8"/>
<keyword evidence="3" id="KW-1185">Reference proteome</keyword>